<dbReference type="Proteomes" id="UP000518892">
    <property type="component" value="Unassembled WGS sequence"/>
</dbReference>
<name>A0A7W5EWA3_9GAMM</name>
<evidence type="ECO:0000313" key="2">
    <source>
        <dbReference type="EMBL" id="MBB3231960.1"/>
    </source>
</evidence>
<dbReference type="AlphaFoldDB" id="A0A7W5EWA3"/>
<dbReference type="EMBL" id="JACHXR010000008">
    <property type="protein sequence ID" value="MBB3231960.1"/>
    <property type="molecule type" value="Genomic_DNA"/>
</dbReference>
<reference evidence="2 3" key="1">
    <citation type="submission" date="2020-08" db="EMBL/GenBank/DDBJ databases">
        <title>Genomic Encyclopedia of Type Strains, Phase III (KMG-III): the genomes of soil and plant-associated and newly described type strains.</title>
        <authorList>
            <person name="Whitman W."/>
        </authorList>
    </citation>
    <scope>NUCLEOTIDE SEQUENCE [LARGE SCALE GENOMIC DNA]</scope>
    <source>
        <strain evidence="2 3">CECT 7744</strain>
    </source>
</reference>
<proteinExistence type="predicted"/>
<gene>
    <name evidence="2" type="ORF">FHR97_002823</name>
</gene>
<organism evidence="2 3">
    <name type="scientific">Halomonas stenophila</name>
    <dbReference type="NCBI Taxonomy" id="795312"/>
    <lineage>
        <taxon>Bacteria</taxon>
        <taxon>Pseudomonadati</taxon>
        <taxon>Pseudomonadota</taxon>
        <taxon>Gammaproteobacteria</taxon>
        <taxon>Oceanospirillales</taxon>
        <taxon>Halomonadaceae</taxon>
        <taxon>Halomonas</taxon>
    </lineage>
</organism>
<feature type="region of interest" description="Disordered" evidence="1">
    <location>
        <begin position="294"/>
        <end position="315"/>
    </location>
</feature>
<comment type="caution">
    <text evidence="2">The sequence shown here is derived from an EMBL/GenBank/DDBJ whole genome shotgun (WGS) entry which is preliminary data.</text>
</comment>
<sequence>MSKETNPAFSSDALFSKSKIYMSRGLRAKNEAVLDEYQLWASLALELLAKSSLSTIHPALVADPTHYQSLFSACGHPLSPDVKTITAKTLFERLSHISKAFDKRIQKFCEQQALRRNSEIHSGESPFSGMSPDAWEAKFWHAAYTLLDIQGKELEEWLGADEAQAPRQLLQDAREAISMMVKTRIDHALEDFKSAHKNEKKREDLIEVSKNAKSWGHYDKFDYSVDGYVLYECPACGGMGVMGGTQYDEEISDDQDPHDLFTEYVDITYATEEFACLVCGLHLHGAQEINASSLPDEFYETEEREREFEPDYGND</sequence>
<accession>A0A7W5EWA3</accession>
<protein>
    <submittedName>
        <fullName evidence="2">Uncharacterized protein</fullName>
    </submittedName>
</protein>
<evidence type="ECO:0000256" key="1">
    <source>
        <dbReference type="SAM" id="MobiDB-lite"/>
    </source>
</evidence>
<dbReference type="RefSeq" id="WP_183384429.1">
    <property type="nucleotide sequence ID" value="NZ_JACHXR010000008.1"/>
</dbReference>
<evidence type="ECO:0000313" key="3">
    <source>
        <dbReference type="Proteomes" id="UP000518892"/>
    </source>
</evidence>
<keyword evidence="3" id="KW-1185">Reference proteome</keyword>